<reference evidence="8" key="1">
    <citation type="submission" date="2021-03" db="EMBL/GenBank/DDBJ databases">
        <title>Comparative Genomics and Metabolomics in the genus Turicibacter.</title>
        <authorList>
            <person name="Maki J."/>
            <person name="Looft T."/>
        </authorList>
    </citation>
    <scope>NUCLEOTIDE SEQUENCE</scope>
    <source>
        <strain evidence="8">ISU324</strain>
    </source>
</reference>
<evidence type="ECO:0000256" key="2">
    <source>
        <dbReference type="ARBA" id="ARBA00007441"/>
    </source>
</evidence>
<evidence type="ECO:0000256" key="4">
    <source>
        <dbReference type="ARBA" id="ARBA00022679"/>
    </source>
</evidence>
<dbReference type="PROSITE" id="PS00105">
    <property type="entry name" value="AA_TRANSFER_CLASS_1"/>
    <property type="match status" value="1"/>
</dbReference>
<dbReference type="GO" id="GO:0030170">
    <property type="term" value="F:pyridoxal phosphate binding"/>
    <property type="evidence" value="ECO:0007669"/>
    <property type="project" value="InterPro"/>
</dbReference>
<comment type="cofactor">
    <cofactor evidence="1 6">
        <name>pyridoxal 5'-phosphate</name>
        <dbReference type="ChEBI" id="CHEBI:597326"/>
    </cofactor>
</comment>
<dbReference type="InterPro" id="IPR015424">
    <property type="entry name" value="PyrdxlP-dep_Trfase"/>
</dbReference>
<dbReference type="GO" id="GO:0006520">
    <property type="term" value="P:amino acid metabolic process"/>
    <property type="evidence" value="ECO:0007669"/>
    <property type="project" value="InterPro"/>
</dbReference>
<evidence type="ECO:0000313" key="9">
    <source>
        <dbReference type="Proteomes" id="UP001058072"/>
    </source>
</evidence>
<feature type="domain" description="Aminotransferase class I/classII large" evidence="7">
    <location>
        <begin position="29"/>
        <end position="379"/>
    </location>
</feature>
<protein>
    <recommendedName>
        <fullName evidence="6">Aminotransferase</fullName>
        <ecNumber evidence="6">2.6.1.-</ecNumber>
    </recommendedName>
</protein>
<dbReference type="InterPro" id="IPR050596">
    <property type="entry name" value="AspAT/PAT-like"/>
</dbReference>
<gene>
    <name evidence="8" type="ORF">J0J70_03390</name>
</gene>
<evidence type="ECO:0000256" key="1">
    <source>
        <dbReference type="ARBA" id="ARBA00001933"/>
    </source>
</evidence>
<dbReference type="PANTHER" id="PTHR46383">
    <property type="entry name" value="ASPARTATE AMINOTRANSFERASE"/>
    <property type="match status" value="1"/>
</dbReference>
<dbReference type="InterPro" id="IPR004838">
    <property type="entry name" value="NHTrfase_class1_PyrdxlP-BS"/>
</dbReference>
<dbReference type="InterPro" id="IPR004839">
    <property type="entry name" value="Aminotransferase_I/II_large"/>
</dbReference>
<dbReference type="EMBL" id="CP071250">
    <property type="protein sequence ID" value="UUF09061.1"/>
    <property type="molecule type" value="Genomic_DNA"/>
</dbReference>
<dbReference type="CDD" id="cd00609">
    <property type="entry name" value="AAT_like"/>
    <property type="match status" value="1"/>
</dbReference>
<dbReference type="Gene3D" id="3.40.640.10">
    <property type="entry name" value="Type I PLP-dependent aspartate aminotransferase-like (Major domain)"/>
    <property type="match status" value="1"/>
</dbReference>
<sequence>MKIKINSHATTVKPSIIREMKVLADSYKNVIDFTLGEPHISHHTYETIHEGLHQRIMRSPIGYSHQYGVLELREAIAEYCQTHYNQDYDPKSEIVVTTGVSEPISAVLKTILEEGDEVIIFSPSFTLYNSNVKMYGGKVVLYDMIANEMKVESDVLSELITPKTKAILVNSPCNPTGKVFSKEDNEAIYECIKDHPIFVISDEIYREIVFDGVECPSLSDYQELRDRMFILNGVSKSFAMTGWRIGYVLGPKEYIQIVAVVHQNFVASASTISQYATLEALKHPELTKNICSLYERNRNYVYEQLKPYFKQVVLPEGAFYLYLDASNYGLSSYEFAIELLKEQRVAVVPSVAFEAQDSGYVRLSYCCDFEVLKEGIARIQNFRKSL</sequence>
<evidence type="ECO:0000256" key="6">
    <source>
        <dbReference type="RuleBase" id="RU000481"/>
    </source>
</evidence>
<name>A0A9Q9CKW3_9FIRM</name>
<proteinExistence type="inferred from homology"/>
<dbReference type="AlphaFoldDB" id="A0A9Q9CKW3"/>
<comment type="similarity">
    <text evidence="2 6">Belongs to the class-I pyridoxal-phosphate-dependent aminotransferase family.</text>
</comment>
<dbReference type="Proteomes" id="UP001058072">
    <property type="component" value="Chromosome"/>
</dbReference>
<dbReference type="EC" id="2.6.1.-" evidence="6"/>
<accession>A0A9Q9CKW3</accession>
<dbReference type="InterPro" id="IPR015421">
    <property type="entry name" value="PyrdxlP-dep_Trfase_major"/>
</dbReference>
<dbReference type="InterPro" id="IPR015422">
    <property type="entry name" value="PyrdxlP-dep_Trfase_small"/>
</dbReference>
<dbReference type="RefSeq" id="WP_212724425.1">
    <property type="nucleotide sequence ID" value="NZ_CP071250.1"/>
</dbReference>
<dbReference type="PANTHER" id="PTHR46383:SF4">
    <property type="entry name" value="AMINOTRANSFERASE"/>
    <property type="match status" value="1"/>
</dbReference>
<evidence type="ECO:0000313" key="8">
    <source>
        <dbReference type="EMBL" id="UUF09061.1"/>
    </source>
</evidence>
<keyword evidence="5" id="KW-0663">Pyridoxal phosphate</keyword>
<dbReference type="Gene3D" id="3.90.1150.10">
    <property type="entry name" value="Aspartate Aminotransferase, domain 1"/>
    <property type="match status" value="1"/>
</dbReference>
<evidence type="ECO:0000256" key="3">
    <source>
        <dbReference type="ARBA" id="ARBA00022576"/>
    </source>
</evidence>
<dbReference type="FunFam" id="3.40.640.10:FF:000033">
    <property type="entry name" value="Aspartate aminotransferase"/>
    <property type="match status" value="1"/>
</dbReference>
<evidence type="ECO:0000259" key="7">
    <source>
        <dbReference type="Pfam" id="PF00155"/>
    </source>
</evidence>
<dbReference type="SUPFAM" id="SSF53383">
    <property type="entry name" value="PLP-dependent transferases"/>
    <property type="match status" value="1"/>
</dbReference>
<keyword evidence="3 6" id="KW-0032">Aminotransferase</keyword>
<dbReference type="Pfam" id="PF00155">
    <property type="entry name" value="Aminotran_1_2"/>
    <property type="match status" value="1"/>
</dbReference>
<dbReference type="GO" id="GO:0008483">
    <property type="term" value="F:transaminase activity"/>
    <property type="evidence" value="ECO:0007669"/>
    <property type="project" value="UniProtKB-KW"/>
</dbReference>
<evidence type="ECO:0000256" key="5">
    <source>
        <dbReference type="ARBA" id="ARBA00022898"/>
    </source>
</evidence>
<organism evidence="8 9">
    <name type="scientific">Turicibacter bilis</name>
    <dbReference type="NCBI Taxonomy" id="2735723"/>
    <lineage>
        <taxon>Bacteria</taxon>
        <taxon>Bacillati</taxon>
        <taxon>Bacillota</taxon>
        <taxon>Erysipelotrichia</taxon>
        <taxon>Erysipelotrichales</taxon>
        <taxon>Turicibacteraceae</taxon>
        <taxon>Turicibacter</taxon>
    </lineage>
</organism>
<keyword evidence="4 6" id="KW-0808">Transferase</keyword>